<reference evidence="3" key="1">
    <citation type="submission" date="2018-01" db="EMBL/GenBank/DDBJ databases">
        <authorList>
            <person name="Regsiter A."/>
            <person name="William W."/>
        </authorList>
    </citation>
    <scope>NUCLEOTIDE SEQUENCE</scope>
    <source>
        <strain evidence="3">TRIP AH-1</strain>
    </source>
</reference>
<dbReference type="SUPFAM" id="SSF52172">
    <property type="entry name" value="CheY-like"/>
    <property type="match status" value="1"/>
</dbReference>
<feature type="modified residue" description="4-aspartylphosphate" evidence="1">
    <location>
        <position position="54"/>
    </location>
</feature>
<evidence type="ECO:0000256" key="1">
    <source>
        <dbReference type="PROSITE-ProRule" id="PRU00169"/>
    </source>
</evidence>
<protein>
    <recommendedName>
        <fullName evidence="2">Response regulatory domain-containing protein</fullName>
    </recommendedName>
</protein>
<accession>A0A445MY44</accession>
<evidence type="ECO:0000259" key="2">
    <source>
        <dbReference type="PROSITE" id="PS50110"/>
    </source>
</evidence>
<dbReference type="InterPro" id="IPR052048">
    <property type="entry name" value="ST_Response_Regulator"/>
</dbReference>
<dbReference type="Gene3D" id="3.40.50.2300">
    <property type="match status" value="1"/>
</dbReference>
<evidence type="ECO:0000313" key="3">
    <source>
        <dbReference type="EMBL" id="SPD74444.1"/>
    </source>
</evidence>
<gene>
    <name evidence="3" type="ORF">PITCH_A230130</name>
</gene>
<dbReference type="AlphaFoldDB" id="A0A445MY44"/>
<feature type="domain" description="Response regulatory" evidence="2">
    <location>
        <begin position="5"/>
        <end position="120"/>
    </location>
</feature>
<dbReference type="EMBL" id="OJIN01000146">
    <property type="protein sequence ID" value="SPD74444.1"/>
    <property type="molecule type" value="Genomic_DNA"/>
</dbReference>
<dbReference type="GO" id="GO:0000160">
    <property type="term" value="P:phosphorelay signal transduction system"/>
    <property type="evidence" value="ECO:0007669"/>
    <property type="project" value="InterPro"/>
</dbReference>
<proteinExistence type="predicted"/>
<name>A0A445MY44_9BACT</name>
<dbReference type="Pfam" id="PF00072">
    <property type="entry name" value="Response_reg"/>
    <property type="match status" value="1"/>
</dbReference>
<organism evidence="3">
    <name type="scientific">uncultured Desulfobacterium sp</name>
    <dbReference type="NCBI Taxonomy" id="201089"/>
    <lineage>
        <taxon>Bacteria</taxon>
        <taxon>Pseudomonadati</taxon>
        <taxon>Thermodesulfobacteriota</taxon>
        <taxon>Desulfobacteria</taxon>
        <taxon>Desulfobacterales</taxon>
        <taxon>Desulfobacteriaceae</taxon>
        <taxon>Desulfobacterium</taxon>
        <taxon>environmental samples</taxon>
    </lineage>
</organism>
<dbReference type="PANTHER" id="PTHR43228:SF1">
    <property type="entry name" value="TWO-COMPONENT RESPONSE REGULATOR ARR22"/>
    <property type="match status" value="1"/>
</dbReference>
<keyword evidence="1" id="KW-0597">Phosphoprotein</keyword>
<sequence>MDQFRALIVDDEEDFLVTLVNRLNKRNIETTGAKSAEEALELIKKKIFDVVVMDIKMPGGMDGIEALREIKKIQPIAEVILLTGHGSVETSIEGMKLGAFDYLLKPVKLEDLIPKMAQAFEKKSSHEQKIRSARIKDLMRSPLRVLDEK</sequence>
<dbReference type="InterPro" id="IPR001789">
    <property type="entry name" value="Sig_transdc_resp-reg_receiver"/>
</dbReference>
<dbReference type="InterPro" id="IPR011006">
    <property type="entry name" value="CheY-like_superfamily"/>
</dbReference>
<dbReference type="PROSITE" id="PS50110">
    <property type="entry name" value="RESPONSE_REGULATORY"/>
    <property type="match status" value="1"/>
</dbReference>
<dbReference type="PANTHER" id="PTHR43228">
    <property type="entry name" value="TWO-COMPONENT RESPONSE REGULATOR"/>
    <property type="match status" value="1"/>
</dbReference>
<dbReference type="SMART" id="SM00448">
    <property type="entry name" value="REC"/>
    <property type="match status" value="1"/>
</dbReference>